<dbReference type="GO" id="GO:0016301">
    <property type="term" value="F:kinase activity"/>
    <property type="evidence" value="ECO:0007669"/>
    <property type="project" value="UniProtKB-KW"/>
</dbReference>
<dbReference type="InterPro" id="IPR027417">
    <property type="entry name" value="P-loop_NTPase"/>
</dbReference>
<organism evidence="1 2">
    <name type="scientific">Ancylobacter rudongensis</name>
    <dbReference type="NCBI Taxonomy" id="177413"/>
    <lineage>
        <taxon>Bacteria</taxon>
        <taxon>Pseudomonadati</taxon>
        <taxon>Pseudomonadota</taxon>
        <taxon>Alphaproteobacteria</taxon>
        <taxon>Hyphomicrobiales</taxon>
        <taxon>Xanthobacteraceae</taxon>
        <taxon>Ancylobacter</taxon>
    </lineage>
</organism>
<dbReference type="Gene3D" id="3.40.50.300">
    <property type="entry name" value="P-loop containing nucleotide triphosphate hydrolases"/>
    <property type="match status" value="1"/>
</dbReference>
<dbReference type="SUPFAM" id="SSF53795">
    <property type="entry name" value="PEP carboxykinase-like"/>
    <property type="match status" value="1"/>
</dbReference>
<accession>A0A1G4UV92</accession>
<evidence type="ECO:0000313" key="2">
    <source>
        <dbReference type="Proteomes" id="UP000198889"/>
    </source>
</evidence>
<dbReference type="AlphaFoldDB" id="A0A1G4UV92"/>
<proteinExistence type="predicted"/>
<reference evidence="2" key="1">
    <citation type="submission" date="2016-10" db="EMBL/GenBank/DDBJ databases">
        <authorList>
            <person name="Varghese N."/>
            <person name="Submissions S."/>
        </authorList>
    </citation>
    <scope>NUCLEOTIDE SEQUENCE [LARGE SCALE GENOMIC DNA]</scope>
    <source>
        <strain evidence="2">CGMCC 1.1761</strain>
    </source>
</reference>
<evidence type="ECO:0000313" key="1">
    <source>
        <dbReference type="EMBL" id="SCW96935.1"/>
    </source>
</evidence>
<keyword evidence="2" id="KW-1185">Reference proteome</keyword>
<dbReference type="EMBL" id="FMTP01000016">
    <property type="protein sequence ID" value="SCW96935.1"/>
    <property type="molecule type" value="Genomic_DNA"/>
</dbReference>
<gene>
    <name evidence="1" type="ORF">SAMN05660859_0370</name>
</gene>
<dbReference type="STRING" id="177413.SAMN05660859_0370"/>
<keyword evidence="1" id="KW-0808">Transferase</keyword>
<name>A0A1G4UV92_9HYPH</name>
<sequence length="305" mass="32546">MHRYRLHGLTVESPRPSPLLMPEPEAGRPADIRIRFEPWPAPAGDPVHTAHALSVYADGSALFEPAPGQRFTAVGGHTLFADLADDLPDYELHTWLFGLPMGWLLHQRGLAPLHASVVRVGAVAVALAGHSGAGKSTLARAMIARGHGLLTDDLAVIDPRTGMVAPGAPAVRLWSASTRISGDATPDERRIKAGIDKFHVPLPAAFHAEPASLALVVTIGLDPDVRDFSLGRLTPPEAAAVLQHFLYRIEAARRIDKGRSAFAWSLAMARLVPVVTLRRAADIAALPEICAAIEQLAGKAAREQA</sequence>
<keyword evidence="1" id="KW-0418">Kinase</keyword>
<protein>
    <submittedName>
        <fullName evidence="1">HPr Serine kinase C-terminal domain-containing protein</fullName>
    </submittedName>
</protein>
<dbReference type="RefSeq" id="WP_091444748.1">
    <property type="nucleotide sequence ID" value="NZ_FMTP01000016.1"/>
</dbReference>
<dbReference type="Proteomes" id="UP000198889">
    <property type="component" value="Unassembled WGS sequence"/>
</dbReference>